<name>A0ABU3A718_9GAMM</name>
<feature type="domain" description="SsuA/THI5-like" evidence="4">
    <location>
        <begin position="31"/>
        <end position="239"/>
    </location>
</feature>
<dbReference type="SUPFAM" id="SSF53850">
    <property type="entry name" value="Periplasmic binding protein-like II"/>
    <property type="match status" value="1"/>
</dbReference>
<dbReference type="RefSeq" id="WP_311583536.1">
    <property type="nucleotide sequence ID" value="NZ_JAVRIF010000009.1"/>
</dbReference>
<accession>A0ABU3A718</accession>
<comment type="subcellular location">
    <subcellularLocation>
        <location evidence="1">Periplasm</location>
    </subcellularLocation>
</comment>
<sequence>MSVIFLVVNLTKFWQVEKYPVSIAVSKTPLSAPFYVATAIKAFDSTCVEVEIKDVIGGGVAFNKVIKGEVDFATSSDSVIAFQSLNRLPFVTHAMFAQSDNDVKLITRSDDNLAGISSLQGKIIGVTKKTASEYFLSTLLAIDGVNAQDVSLVHYEPAKLVDGLMNNEVDAIVPWEPFAFQSKQIFDKKVTIHDTKNLNTLSFNLVSLVPDRDRIEKATCVLQGLNTAINYIASHPDKAKEIISSKLDLSTEFINWIWPDYLFKLELNQSLLLNLNSQTAWLAETHSNIFKQVPNMNQFVDSRAILQVNPSAVNISR</sequence>
<protein>
    <submittedName>
        <fullName evidence="5">ABC transporter substrate-binding protein</fullName>
    </submittedName>
</protein>
<organism evidence="5 6">
    <name type="scientific">Thalassotalea castellviae</name>
    <dbReference type="NCBI Taxonomy" id="3075612"/>
    <lineage>
        <taxon>Bacteria</taxon>
        <taxon>Pseudomonadati</taxon>
        <taxon>Pseudomonadota</taxon>
        <taxon>Gammaproteobacteria</taxon>
        <taxon>Alteromonadales</taxon>
        <taxon>Colwelliaceae</taxon>
        <taxon>Thalassotalea</taxon>
    </lineage>
</organism>
<evidence type="ECO:0000256" key="3">
    <source>
        <dbReference type="ARBA" id="ARBA00022729"/>
    </source>
</evidence>
<dbReference type="Gene3D" id="3.40.190.10">
    <property type="entry name" value="Periplasmic binding protein-like II"/>
    <property type="match status" value="2"/>
</dbReference>
<evidence type="ECO:0000259" key="4">
    <source>
        <dbReference type="Pfam" id="PF09084"/>
    </source>
</evidence>
<dbReference type="PANTHER" id="PTHR30024">
    <property type="entry name" value="ALIPHATIC SULFONATES-BINDING PROTEIN-RELATED"/>
    <property type="match status" value="1"/>
</dbReference>
<dbReference type="Proteomes" id="UP001266357">
    <property type="component" value="Unassembled WGS sequence"/>
</dbReference>
<keyword evidence="3" id="KW-0732">Signal</keyword>
<comment type="caution">
    <text evidence="5">The sequence shown here is derived from an EMBL/GenBank/DDBJ whole genome shotgun (WGS) entry which is preliminary data.</text>
</comment>
<dbReference type="Pfam" id="PF09084">
    <property type="entry name" value="NMT1"/>
    <property type="match status" value="1"/>
</dbReference>
<evidence type="ECO:0000256" key="1">
    <source>
        <dbReference type="ARBA" id="ARBA00004418"/>
    </source>
</evidence>
<evidence type="ECO:0000313" key="6">
    <source>
        <dbReference type="Proteomes" id="UP001266357"/>
    </source>
</evidence>
<evidence type="ECO:0000256" key="2">
    <source>
        <dbReference type="ARBA" id="ARBA00010742"/>
    </source>
</evidence>
<dbReference type="EMBL" id="JAVRIF010000009">
    <property type="protein sequence ID" value="MDT0604786.1"/>
    <property type="molecule type" value="Genomic_DNA"/>
</dbReference>
<dbReference type="PANTHER" id="PTHR30024:SF47">
    <property type="entry name" value="TAURINE-BINDING PERIPLASMIC PROTEIN"/>
    <property type="match status" value="1"/>
</dbReference>
<proteinExistence type="inferred from homology"/>
<reference evidence="5 6" key="1">
    <citation type="submission" date="2023-09" db="EMBL/GenBank/DDBJ databases">
        <authorList>
            <person name="Rey-Velasco X."/>
        </authorList>
    </citation>
    <scope>NUCLEOTIDE SEQUENCE [LARGE SCALE GENOMIC DNA]</scope>
    <source>
        <strain evidence="5 6">W431</strain>
    </source>
</reference>
<comment type="similarity">
    <text evidence="2">Belongs to the bacterial solute-binding protein SsuA/TauA family.</text>
</comment>
<dbReference type="InterPro" id="IPR015168">
    <property type="entry name" value="SsuA/THI5"/>
</dbReference>
<gene>
    <name evidence="5" type="ORF">RM573_14365</name>
</gene>
<keyword evidence="6" id="KW-1185">Reference proteome</keyword>
<evidence type="ECO:0000313" key="5">
    <source>
        <dbReference type="EMBL" id="MDT0604786.1"/>
    </source>
</evidence>